<gene>
    <name evidence="2" type="ORF">NDU88_001640</name>
</gene>
<proteinExistence type="predicted"/>
<keyword evidence="3" id="KW-1185">Reference proteome</keyword>
<evidence type="ECO:0000256" key="1">
    <source>
        <dbReference type="SAM" id="MobiDB-lite"/>
    </source>
</evidence>
<dbReference type="Proteomes" id="UP001066276">
    <property type="component" value="Chromosome 7"/>
</dbReference>
<sequence length="82" mass="8750">LEAQTRLVDLHLGPAGERQAEERAPAEEAAERWESAWAGRNDLGGLKSGVRSGCLERATTANDALVRSLGYHRALHAGVSEG</sequence>
<feature type="non-terminal residue" evidence="2">
    <location>
        <position position="82"/>
    </location>
</feature>
<evidence type="ECO:0000313" key="2">
    <source>
        <dbReference type="EMBL" id="KAJ1123167.1"/>
    </source>
</evidence>
<feature type="non-terminal residue" evidence="2">
    <location>
        <position position="1"/>
    </location>
</feature>
<accession>A0AAV7P7E8</accession>
<feature type="compositionally biased region" description="Basic and acidic residues" evidence="1">
    <location>
        <begin position="18"/>
        <end position="32"/>
    </location>
</feature>
<reference evidence="2" key="1">
    <citation type="journal article" date="2022" name="bioRxiv">
        <title>Sequencing and chromosome-scale assembly of the giantPleurodeles waltlgenome.</title>
        <authorList>
            <person name="Brown T."/>
            <person name="Elewa A."/>
            <person name="Iarovenko S."/>
            <person name="Subramanian E."/>
            <person name="Araus A.J."/>
            <person name="Petzold A."/>
            <person name="Susuki M."/>
            <person name="Suzuki K.-i.T."/>
            <person name="Hayashi T."/>
            <person name="Toyoda A."/>
            <person name="Oliveira C."/>
            <person name="Osipova E."/>
            <person name="Leigh N.D."/>
            <person name="Simon A."/>
            <person name="Yun M.H."/>
        </authorList>
    </citation>
    <scope>NUCLEOTIDE SEQUENCE</scope>
    <source>
        <strain evidence="2">20211129_DDA</strain>
        <tissue evidence="2">Liver</tissue>
    </source>
</reference>
<comment type="caution">
    <text evidence="2">The sequence shown here is derived from an EMBL/GenBank/DDBJ whole genome shotgun (WGS) entry which is preliminary data.</text>
</comment>
<evidence type="ECO:0000313" key="3">
    <source>
        <dbReference type="Proteomes" id="UP001066276"/>
    </source>
</evidence>
<protein>
    <submittedName>
        <fullName evidence="2">Uncharacterized protein</fullName>
    </submittedName>
</protein>
<name>A0AAV7P7E8_PLEWA</name>
<dbReference type="EMBL" id="JANPWB010000011">
    <property type="protein sequence ID" value="KAJ1123167.1"/>
    <property type="molecule type" value="Genomic_DNA"/>
</dbReference>
<feature type="region of interest" description="Disordered" evidence="1">
    <location>
        <begin position="1"/>
        <end position="32"/>
    </location>
</feature>
<organism evidence="2 3">
    <name type="scientific">Pleurodeles waltl</name>
    <name type="common">Iberian ribbed newt</name>
    <dbReference type="NCBI Taxonomy" id="8319"/>
    <lineage>
        <taxon>Eukaryota</taxon>
        <taxon>Metazoa</taxon>
        <taxon>Chordata</taxon>
        <taxon>Craniata</taxon>
        <taxon>Vertebrata</taxon>
        <taxon>Euteleostomi</taxon>
        <taxon>Amphibia</taxon>
        <taxon>Batrachia</taxon>
        <taxon>Caudata</taxon>
        <taxon>Salamandroidea</taxon>
        <taxon>Salamandridae</taxon>
        <taxon>Pleurodelinae</taxon>
        <taxon>Pleurodeles</taxon>
    </lineage>
</organism>
<dbReference type="AlphaFoldDB" id="A0AAV7P7E8"/>